<dbReference type="InterPro" id="IPR029057">
    <property type="entry name" value="PRTase-like"/>
</dbReference>
<dbReference type="Pfam" id="PF18912">
    <property type="entry name" value="DZR_2"/>
    <property type="match status" value="1"/>
</dbReference>
<dbReference type="EMBL" id="OMOR01000001">
    <property type="protein sequence ID" value="SPH19440.1"/>
    <property type="molecule type" value="Genomic_DNA"/>
</dbReference>
<comment type="similarity">
    <text evidence="1">Belongs to the ComF/GntX family.</text>
</comment>
<dbReference type="InterPro" id="IPR044005">
    <property type="entry name" value="DZR_2"/>
</dbReference>
<evidence type="ECO:0000259" key="3">
    <source>
        <dbReference type="Pfam" id="PF18912"/>
    </source>
</evidence>
<dbReference type="SUPFAM" id="SSF53271">
    <property type="entry name" value="PRTase-like"/>
    <property type="match status" value="1"/>
</dbReference>
<organism evidence="4 5">
    <name type="scientific">Ascidiaceihabitans donghaensis</name>
    <dbReference type="NCBI Taxonomy" id="1510460"/>
    <lineage>
        <taxon>Bacteria</taxon>
        <taxon>Pseudomonadati</taxon>
        <taxon>Pseudomonadota</taxon>
        <taxon>Alphaproteobacteria</taxon>
        <taxon>Rhodobacterales</taxon>
        <taxon>Paracoccaceae</taxon>
        <taxon>Ascidiaceihabitans</taxon>
    </lineage>
</organism>
<dbReference type="Proteomes" id="UP000244880">
    <property type="component" value="Unassembled WGS sequence"/>
</dbReference>
<keyword evidence="5" id="KW-1185">Reference proteome</keyword>
<sequence length="246" mass="27081">MAHPALQTTLALVYPPRCLTCGDRVDSDFGLCGTCWRDVAFIGSNACDGCGAPILDGEDIAQGEALRCDDCLTIARPWRKGRAALIYKETGRKMILALKHGDRQEVVHPTSLWMANAVRDILEPRTLIAPVPLHWTRLLKRRFNQSAALANAMAQRLDVPCCPDLLQRFKRTRSLDGMTRDARFRHLQDAIAPHPKRRHRMAGRPVLLVDDVMTTGATLAASTQACYDAGASDVCVVALARVVKDA</sequence>
<dbReference type="Pfam" id="PF00156">
    <property type="entry name" value="Pribosyltran"/>
    <property type="match status" value="1"/>
</dbReference>
<dbReference type="AlphaFoldDB" id="A0A2R8B8P6"/>
<dbReference type="Gene3D" id="3.40.50.2020">
    <property type="match status" value="1"/>
</dbReference>
<feature type="domain" description="Double zinc ribbon" evidence="3">
    <location>
        <begin position="10"/>
        <end position="72"/>
    </location>
</feature>
<dbReference type="OrthoDB" id="9779910at2"/>
<reference evidence="4 5" key="1">
    <citation type="submission" date="2018-03" db="EMBL/GenBank/DDBJ databases">
        <authorList>
            <person name="Keele B.F."/>
        </authorList>
    </citation>
    <scope>NUCLEOTIDE SEQUENCE [LARGE SCALE GENOMIC DNA]</scope>
    <source>
        <strain evidence="4 5">CECT 8599</strain>
    </source>
</reference>
<evidence type="ECO:0000313" key="4">
    <source>
        <dbReference type="EMBL" id="SPH19440.1"/>
    </source>
</evidence>
<dbReference type="CDD" id="cd06223">
    <property type="entry name" value="PRTases_typeI"/>
    <property type="match status" value="1"/>
</dbReference>
<dbReference type="PANTHER" id="PTHR47505:SF1">
    <property type="entry name" value="DNA UTILIZATION PROTEIN YHGH"/>
    <property type="match status" value="1"/>
</dbReference>
<dbReference type="InterPro" id="IPR000836">
    <property type="entry name" value="PRTase_dom"/>
</dbReference>
<evidence type="ECO:0000259" key="2">
    <source>
        <dbReference type="Pfam" id="PF00156"/>
    </source>
</evidence>
<dbReference type="PANTHER" id="PTHR47505">
    <property type="entry name" value="DNA UTILIZATION PROTEIN YHGH"/>
    <property type="match status" value="1"/>
</dbReference>
<name>A0A2R8B8P6_9RHOB</name>
<evidence type="ECO:0008006" key="6">
    <source>
        <dbReference type="Google" id="ProtNLM"/>
    </source>
</evidence>
<accession>A0A2R8B8P6</accession>
<dbReference type="InterPro" id="IPR051910">
    <property type="entry name" value="ComF/GntX_DNA_util-trans"/>
</dbReference>
<feature type="domain" description="Phosphoribosyltransferase" evidence="2">
    <location>
        <begin position="146"/>
        <end position="239"/>
    </location>
</feature>
<proteinExistence type="inferred from homology"/>
<gene>
    <name evidence="4" type="ORF">ASD8599_00164</name>
</gene>
<protein>
    <recommendedName>
        <fullName evidence="6">Orotate phosphoribosyltransferase</fullName>
    </recommendedName>
</protein>
<dbReference type="RefSeq" id="WP_108826781.1">
    <property type="nucleotide sequence ID" value="NZ_OMOR01000001.1"/>
</dbReference>
<evidence type="ECO:0000313" key="5">
    <source>
        <dbReference type="Proteomes" id="UP000244880"/>
    </source>
</evidence>
<evidence type="ECO:0000256" key="1">
    <source>
        <dbReference type="ARBA" id="ARBA00008007"/>
    </source>
</evidence>